<gene>
    <name evidence="1" type="ORF">Q604_UNBC15640G0001</name>
</gene>
<comment type="caution">
    <text evidence="1">The sequence shown here is derived from an EMBL/GenBank/DDBJ whole genome shotgun (WGS) entry which is preliminary data.</text>
</comment>
<feature type="non-terminal residue" evidence="1">
    <location>
        <position position="28"/>
    </location>
</feature>
<accession>W1XIB2</accession>
<dbReference type="AlphaFoldDB" id="W1XIB2"/>
<protein>
    <recommendedName>
        <fullName evidence="2">DUF805 domain-containing protein</fullName>
    </recommendedName>
</protein>
<reference evidence="1" key="1">
    <citation type="submission" date="2013-12" db="EMBL/GenBank/DDBJ databases">
        <title>A Varibaculum cambriense genome reconstructed from a premature infant gut community with otherwise low bacterial novelty that shifts toward anaerobic metabolism during the third week of life.</title>
        <authorList>
            <person name="Brown C.T."/>
            <person name="Sharon I."/>
            <person name="Thomas B.C."/>
            <person name="Castelle C.J."/>
            <person name="Morowitz M.J."/>
            <person name="Banfield J.F."/>
        </authorList>
    </citation>
    <scope>NUCLEOTIDE SEQUENCE</scope>
</reference>
<organism evidence="1">
    <name type="scientific">human gut metagenome</name>
    <dbReference type="NCBI Taxonomy" id="408170"/>
    <lineage>
        <taxon>unclassified sequences</taxon>
        <taxon>metagenomes</taxon>
        <taxon>organismal metagenomes</taxon>
    </lineage>
</organism>
<dbReference type="EMBL" id="AZMM01015640">
    <property type="protein sequence ID" value="ETJ29836.1"/>
    <property type="molecule type" value="Genomic_DNA"/>
</dbReference>
<name>W1XIB2_9ZZZZ</name>
<proteinExistence type="predicted"/>
<evidence type="ECO:0000313" key="1">
    <source>
        <dbReference type="EMBL" id="ETJ29836.1"/>
    </source>
</evidence>
<sequence>MTIQQWLFSFKGRIGRRDFWIWIGLWFA</sequence>
<evidence type="ECO:0008006" key="2">
    <source>
        <dbReference type="Google" id="ProtNLM"/>
    </source>
</evidence>